<evidence type="ECO:0000256" key="8">
    <source>
        <dbReference type="SAM" id="Phobius"/>
    </source>
</evidence>
<evidence type="ECO:0000313" key="11">
    <source>
        <dbReference type="Proteomes" id="UP001410648"/>
    </source>
</evidence>
<gene>
    <name evidence="10" type="ORF">GCM10008936_13860</name>
</gene>
<evidence type="ECO:0000256" key="3">
    <source>
        <dbReference type="ARBA" id="ARBA00022475"/>
    </source>
</evidence>
<dbReference type="Pfam" id="PF00691">
    <property type="entry name" value="OmpA"/>
    <property type="match status" value="1"/>
</dbReference>
<reference evidence="10 11" key="1">
    <citation type="journal article" date="2019" name="Int. J. Syst. Evol. Microbiol.">
        <title>The Global Catalogue of Microorganisms (GCM) 10K type strain sequencing project: providing services to taxonomists for standard genome sequencing and annotation.</title>
        <authorList>
            <consortium name="The Broad Institute Genomics Platform"/>
            <consortium name="The Broad Institute Genome Sequencing Center for Infectious Disease"/>
            <person name="Wu L."/>
            <person name="Ma J."/>
        </authorList>
    </citation>
    <scope>NUCLEOTIDE SEQUENCE [LARGE SCALE GENOMIC DNA]</scope>
    <source>
        <strain evidence="10 11">JCM 14232</strain>
    </source>
</reference>
<dbReference type="SUPFAM" id="SSF103088">
    <property type="entry name" value="OmpA-like"/>
    <property type="match status" value="1"/>
</dbReference>
<keyword evidence="4 8" id="KW-0812">Transmembrane</keyword>
<dbReference type="InterPro" id="IPR036737">
    <property type="entry name" value="OmpA-like_sf"/>
</dbReference>
<dbReference type="PANTHER" id="PTHR30329">
    <property type="entry name" value="STATOR ELEMENT OF FLAGELLAR MOTOR COMPLEX"/>
    <property type="match status" value="1"/>
</dbReference>
<organism evidence="10 11">
    <name type="scientific">Alkalibacterium indicireducens</name>
    <dbReference type="NCBI Taxonomy" id="398758"/>
    <lineage>
        <taxon>Bacteria</taxon>
        <taxon>Bacillati</taxon>
        <taxon>Bacillota</taxon>
        <taxon>Bacilli</taxon>
        <taxon>Lactobacillales</taxon>
        <taxon>Carnobacteriaceae</taxon>
        <taxon>Alkalibacterium</taxon>
    </lineage>
</organism>
<name>A0ABN1AYU8_9LACT</name>
<evidence type="ECO:0000256" key="7">
    <source>
        <dbReference type="PROSITE-ProRule" id="PRU00473"/>
    </source>
</evidence>
<accession>A0ABN1AYU8</accession>
<keyword evidence="11" id="KW-1185">Reference proteome</keyword>
<evidence type="ECO:0000313" key="10">
    <source>
        <dbReference type="EMBL" id="GAA0486273.1"/>
    </source>
</evidence>
<dbReference type="Gene3D" id="3.30.1330.60">
    <property type="entry name" value="OmpA-like domain"/>
    <property type="match status" value="1"/>
</dbReference>
<keyword evidence="6 7" id="KW-0472">Membrane</keyword>
<evidence type="ECO:0000256" key="1">
    <source>
        <dbReference type="ARBA" id="ARBA00004162"/>
    </source>
</evidence>
<dbReference type="Proteomes" id="UP001410648">
    <property type="component" value="Unassembled WGS sequence"/>
</dbReference>
<evidence type="ECO:0000259" key="9">
    <source>
        <dbReference type="PROSITE" id="PS51123"/>
    </source>
</evidence>
<dbReference type="InterPro" id="IPR006665">
    <property type="entry name" value="OmpA-like"/>
</dbReference>
<sequence>MARKRTKVKKEEAAAGSPAWMTTFSDLMSLLLTFFILLFSMSMVNEERFREAAESLRIAIAGSSSDSILDNSGETVGDLDFEEYGDLNEYEGMDPEEVSAEETPIDPNYVPEQVLELYDTVNLFLEEEGLEADVTLSRDQEGVYIDIQEAIMFDSGLADLKDNGQETLSRLSGLFELFDNEVIIEGYTDDVPTGGGRFETNWELSVARSVTVLRYLYENHDIEPTRLSARGYGEYRPIVPNDSAANRALNRRVNIVIVHDDREEVPSGTE</sequence>
<dbReference type="PROSITE" id="PS51123">
    <property type="entry name" value="OMPA_2"/>
    <property type="match status" value="1"/>
</dbReference>
<evidence type="ECO:0000256" key="6">
    <source>
        <dbReference type="ARBA" id="ARBA00023136"/>
    </source>
</evidence>
<proteinExistence type="inferred from homology"/>
<evidence type="ECO:0000256" key="2">
    <source>
        <dbReference type="ARBA" id="ARBA00008914"/>
    </source>
</evidence>
<keyword evidence="5 8" id="KW-1133">Transmembrane helix</keyword>
<dbReference type="InterPro" id="IPR025713">
    <property type="entry name" value="MotB-like_N_dom"/>
</dbReference>
<comment type="similarity">
    <text evidence="2">Belongs to the MotB family.</text>
</comment>
<evidence type="ECO:0000256" key="4">
    <source>
        <dbReference type="ARBA" id="ARBA00022692"/>
    </source>
</evidence>
<comment type="caution">
    <text evidence="10">The sequence shown here is derived from an EMBL/GenBank/DDBJ whole genome shotgun (WGS) entry which is preliminary data.</text>
</comment>
<dbReference type="RefSeq" id="WP_346024809.1">
    <property type="nucleotide sequence ID" value="NZ_BAAADA010000116.1"/>
</dbReference>
<dbReference type="PANTHER" id="PTHR30329:SF21">
    <property type="entry name" value="LIPOPROTEIN YIAD-RELATED"/>
    <property type="match status" value="1"/>
</dbReference>
<dbReference type="CDD" id="cd07185">
    <property type="entry name" value="OmpA_C-like"/>
    <property type="match status" value="1"/>
</dbReference>
<dbReference type="EMBL" id="BAAADA010000116">
    <property type="protein sequence ID" value="GAA0486273.1"/>
    <property type="molecule type" value="Genomic_DNA"/>
</dbReference>
<dbReference type="Pfam" id="PF13677">
    <property type="entry name" value="MotB_plug"/>
    <property type="match status" value="1"/>
</dbReference>
<dbReference type="InterPro" id="IPR050330">
    <property type="entry name" value="Bact_OuterMem_StrucFunc"/>
</dbReference>
<keyword evidence="3" id="KW-1003">Cell membrane</keyword>
<protein>
    <submittedName>
        <fullName evidence="10">OmpA family protein</fullName>
    </submittedName>
</protein>
<feature type="domain" description="OmpA-like" evidence="9">
    <location>
        <begin position="140"/>
        <end position="261"/>
    </location>
</feature>
<feature type="transmembrane region" description="Helical" evidence="8">
    <location>
        <begin position="20"/>
        <end position="40"/>
    </location>
</feature>
<evidence type="ECO:0000256" key="5">
    <source>
        <dbReference type="ARBA" id="ARBA00022989"/>
    </source>
</evidence>
<comment type="subcellular location">
    <subcellularLocation>
        <location evidence="1">Cell membrane</location>
        <topology evidence="1">Single-pass membrane protein</topology>
    </subcellularLocation>
</comment>